<evidence type="ECO:0000256" key="15">
    <source>
        <dbReference type="ARBA" id="ARBA00023146"/>
    </source>
</evidence>
<evidence type="ECO:0000256" key="9">
    <source>
        <dbReference type="ARBA" id="ARBA00022832"/>
    </source>
</evidence>
<dbReference type="InterPro" id="IPR002303">
    <property type="entry name" value="Valyl-tRNA_ligase"/>
</dbReference>
<keyword evidence="11 19" id="KW-0648">Protein biosynthesis</keyword>
<feature type="transmembrane region" description="Helical" evidence="21">
    <location>
        <begin position="143"/>
        <end position="160"/>
    </location>
</feature>
<feature type="transmembrane region" description="Helical" evidence="21">
    <location>
        <begin position="63"/>
        <end position="82"/>
    </location>
</feature>
<evidence type="ECO:0000256" key="8">
    <source>
        <dbReference type="ARBA" id="ARBA00022741"/>
    </source>
</evidence>
<evidence type="ECO:0000256" key="6">
    <source>
        <dbReference type="ARBA" id="ARBA00022679"/>
    </source>
</evidence>
<evidence type="ECO:0000256" key="19">
    <source>
        <dbReference type="RuleBase" id="RU363035"/>
    </source>
</evidence>
<dbReference type="InterPro" id="IPR013155">
    <property type="entry name" value="M/V/L/I-tRNA-synth_anticd-bd"/>
</dbReference>
<dbReference type="PRINTS" id="PR00986">
    <property type="entry name" value="TRNASYNTHVAL"/>
</dbReference>
<dbReference type="GO" id="GO:0009922">
    <property type="term" value="F:fatty acid elongase activity"/>
    <property type="evidence" value="ECO:0007669"/>
    <property type="project" value="InterPro"/>
</dbReference>
<dbReference type="InterPro" id="IPR009008">
    <property type="entry name" value="Val/Leu/Ile-tRNA-synth_edit"/>
</dbReference>
<dbReference type="InterPro" id="IPR002300">
    <property type="entry name" value="aa-tRNA-synth_Ia"/>
</dbReference>
<keyword evidence="5 19" id="KW-0436">Ligase</keyword>
<dbReference type="InterPro" id="IPR030457">
    <property type="entry name" value="ELO_CS"/>
</dbReference>
<evidence type="ECO:0000256" key="2">
    <source>
        <dbReference type="ARBA" id="ARBA00005594"/>
    </source>
</evidence>
<dbReference type="InterPro" id="IPR001412">
    <property type="entry name" value="aa-tRNA-synth_I_CS"/>
</dbReference>
<dbReference type="AlphaFoldDB" id="A0A484BW66"/>
<dbReference type="GO" id="GO:0005829">
    <property type="term" value="C:cytosol"/>
    <property type="evidence" value="ECO:0007669"/>
    <property type="project" value="TreeGrafter"/>
</dbReference>
<keyword evidence="25" id="KW-1185">Reference proteome</keyword>
<evidence type="ECO:0000256" key="5">
    <source>
        <dbReference type="ARBA" id="ARBA00022598"/>
    </source>
</evidence>
<dbReference type="SUPFAM" id="SSF50677">
    <property type="entry name" value="ValRS/IleRS/LeuRS editing domain"/>
    <property type="match status" value="1"/>
</dbReference>
<dbReference type="CDD" id="cd00817">
    <property type="entry name" value="ValRS_core"/>
    <property type="match status" value="1"/>
</dbReference>
<dbReference type="GO" id="GO:0004832">
    <property type="term" value="F:valine-tRNA ligase activity"/>
    <property type="evidence" value="ECO:0007669"/>
    <property type="project" value="UniProtKB-EC"/>
</dbReference>
<keyword evidence="7 21" id="KW-0812">Transmembrane</keyword>
<dbReference type="Gene3D" id="3.90.740.10">
    <property type="entry name" value="Valyl/Leucyl/Isoleucyl-tRNA synthetase, editing domain"/>
    <property type="match status" value="2"/>
</dbReference>
<keyword evidence="10 19" id="KW-0067">ATP-binding</keyword>
<comment type="caution">
    <text evidence="24">The sequence shown here is derived from an EMBL/GenBank/DDBJ whole genome shotgun (WGS) entry which is preliminary data.</text>
</comment>
<protein>
    <recommendedName>
        <fullName evidence="3">valine--tRNA ligase</fullName>
        <ecNumber evidence="3">6.1.1.9</ecNumber>
    </recommendedName>
    <alternativeName>
        <fullName evidence="17">Valyl-tRNA synthetase</fullName>
    </alternativeName>
</protein>
<dbReference type="NCBIfam" id="TIGR00422">
    <property type="entry name" value="valS"/>
    <property type="match status" value="1"/>
</dbReference>
<evidence type="ECO:0000256" key="11">
    <source>
        <dbReference type="ARBA" id="ARBA00022917"/>
    </source>
</evidence>
<dbReference type="PROSITE" id="PS00178">
    <property type="entry name" value="AA_TRNA_LIGASE_I"/>
    <property type="match status" value="1"/>
</dbReference>
<keyword evidence="20" id="KW-0175">Coiled coil</keyword>
<evidence type="ECO:0000256" key="12">
    <source>
        <dbReference type="ARBA" id="ARBA00022989"/>
    </source>
</evidence>
<dbReference type="Gene3D" id="3.40.50.620">
    <property type="entry name" value="HUPs"/>
    <property type="match status" value="2"/>
</dbReference>
<keyword evidence="14 21" id="KW-0472">Membrane</keyword>
<gene>
    <name evidence="24" type="ORF">AWZ03_000611</name>
</gene>
<evidence type="ECO:0000256" key="7">
    <source>
        <dbReference type="ARBA" id="ARBA00022692"/>
    </source>
</evidence>
<feature type="domain" description="Aminoacyl-tRNA synthetase class Ia" evidence="22">
    <location>
        <begin position="269"/>
        <end position="881"/>
    </location>
</feature>
<feature type="domain" description="Methionyl/Valyl/Leucyl/Isoleucyl-tRNA synthetase anticodon-binding" evidence="23">
    <location>
        <begin position="937"/>
        <end position="1070"/>
    </location>
</feature>
<dbReference type="EC" id="6.1.1.9" evidence="3"/>
<dbReference type="InterPro" id="IPR014729">
    <property type="entry name" value="Rossmann-like_a/b/a_fold"/>
</dbReference>
<dbReference type="GO" id="GO:0006438">
    <property type="term" value="P:valyl-tRNA aminoacylation"/>
    <property type="evidence" value="ECO:0007669"/>
    <property type="project" value="InterPro"/>
</dbReference>
<dbReference type="GO" id="GO:0006633">
    <property type="term" value="P:fatty acid biosynthetic process"/>
    <property type="evidence" value="ECO:0007669"/>
    <property type="project" value="UniProtKB-KW"/>
</dbReference>
<keyword evidence="8 19" id="KW-0547">Nucleotide-binding</keyword>
<evidence type="ECO:0000256" key="10">
    <source>
        <dbReference type="ARBA" id="ARBA00022840"/>
    </source>
</evidence>
<dbReference type="Proteomes" id="UP000295192">
    <property type="component" value="Unassembled WGS sequence"/>
</dbReference>
<evidence type="ECO:0000259" key="23">
    <source>
        <dbReference type="Pfam" id="PF08264"/>
    </source>
</evidence>
<keyword evidence="13" id="KW-0443">Lipid metabolism</keyword>
<dbReference type="GO" id="GO:0005524">
    <property type="term" value="F:ATP binding"/>
    <property type="evidence" value="ECO:0007669"/>
    <property type="project" value="UniProtKB-KW"/>
</dbReference>
<dbReference type="Pfam" id="PF00133">
    <property type="entry name" value="tRNA-synt_1"/>
    <property type="match status" value="1"/>
</dbReference>
<evidence type="ECO:0000256" key="13">
    <source>
        <dbReference type="ARBA" id="ARBA00023098"/>
    </source>
</evidence>
<keyword evidence="12 21" id="KW-1133">Transmembrane helix</keyword>
<feature type="transmembrane region" description="Helical" evidence="21">
    <location>
        <begin position="31"/>
        <end position="51"/>
    </location>
</feature>
<dbReference type="InterPro" id="IPR033705">
    <property type="entry name" value="Anticodon_Ia_Val"/>
</dbReference>
<dbReference type="Gene3D" id="1.10.730.10">
    <property type="entry name" value="Isoleucyl-tRNA Synthetase, Domain 1"/>
    <property type="match status" value="1"/>
</dbReference>
<accession>A0A484BW66</accession>
<keyword evidence="15 19" id="KW-0030">Aminoacyl-tRNA synthetase</keyword>
<dbReference type="GO" id="GO:0016020">
    <property type="term" value="C:membrane"/>
    <property type="evidence" value="ECO:0007669"/>
    <property type="project" value="UniProtKB-SubCell"/>
</dbReference>
<dbReference type="InterPro" id="IPR002076">
    <property type="entry name" value="ELO_fam"/>
</dbReference>
<feature type="transmembrane region" description="Helical" evidence="21">
    <location>
        <begin position="111"/>
        <end position="131"/>
    </location>
</feature>
<dbReference type="SUPFAM" id="SSF47323">
    <property type="entry name" value="Anticodon-binding domain of a subclass of class I aminoacyl-tRNA synthetases"/>
    <property type="match status" value="1"/>
</dbReference>
<dbReference type="CDD" id="cd07962">
    <property type="entry name" value="Anticodon_Ia_Val"/>
    <property type="match status" value="1"/>
</dbReference>
<dbReference type="PANTHER" id="PTHR11946">
    <property type="entry name" value="VALYL-TRNA SYNTHETASES"/>
    <property type="match status" value="1"/>
</dbReference>
<dbReference type="PROSITE" id="PS01188">
    <property type="entry name" value="ELO"/>
    <property type="match status" value="1"/>
</dbReference>
<organism evidence="24 25">
    <name type="scientific">Drosophila navojoa</name>
    <name type="common">Fruit fly</name>
    <dbReference type="NCBI Taxonomy" id="7232"/>
    <lineage>
        <taxon>Eukaryota</taxon>
        <taxon>Metazoa</taxon>
        <taxon>Ecdysozoa</taxon>
        <taxon>Arthropoda</taxon>
        <taxon>Hexapoda</taxon>
        <taxon>Insecta</taxon>
        <taxon>Pterygota</taxon>
        <taxon>Neoptera</taxon>
        <taxon>Endopterygota</taxon>
        <taxon>Diptera</taxon>
        <taxon>Brachycera</taxon>
        <taxon>Muscomorpha</taxon>
        <taxon>Ephydroidea</taxon>
        <taxon>Drosophilidae</taxon>
        <taxon>Drosophila</taxon>
    </lineage>
</organism>
<dbReference type="OMA" id="QIYNHWL"/>
<evidence type="ECO:0000256" key="20">
    <source>
        <dbReference type="SAM" id="Coils"/>
    </source>
</evidence>
<name>A0A484BW66_DRONA</name>
<evidence type="ECO:0000259" key="22">
    <source>
        <dbReference type="Pfam" id="PF00133"/>
    </source>
</evidence>
<keyword evidence="4" id="KW-0444">Lipid biosynthesis</keyword>
<dbReference type="PANTHER" id="PTHR11946:SF109">
    <property type="entry name" value="VALINE--TRNA LIGASE"/>
    <property type="match status" value="1"/>
</dbReference>
<dbReference type="EMBL" id="LSRL02000002">
    <property type="protein sequence ID" value="TDG53068.1"/>
    <property type="molecule type" value="Genomic_DNA"/>
</dbReference>
<evidence type="ECO:0000256" key="1">
    <source>
        <dbReference type="ARBA" id="ARBA00004141"/>
    </source>
</evidence>
<evidence type="ECO:0000256" key="21">
    <source>
        <dbReference type="SAM" id="Phobius"/>
    </source>
</evidence>
<keyword evidence="9" id="KW-0276">Fatty acid metabolism</keyword>
<dbReference type="SUPFAM" id="SSF52374">
    <property type="entry name" value="Nucleotidylyl transferase"/>
    <property type="match status" value="1"/>
</dbReference>
<dbReference type="Pfam" id="PF01151">
    <property type="entry name" value="ELO"/>
    <property type="match status" value="1"/>
</dbReference>
<keyword evidence="6" id="KW-0808">Transferase</keyword>
<sequence>MSSSIALLDSYPFAELADERTQSWPLVASPWNAALLLALYLLLLHFAPKWMASRQAFQLRLPLFGYNLFMALLNGYICLQLYTTSRALDYSLQCQPCKVSYDPLEIRLASAFWWFYISKILEFADTFFFILRKKWSQLTFLHVYHHSSMFVICWIVIKWIPTGSTFVPALMNSFVHIVMYGYYSLSALGPRLYPYLWWKRYLTALQLLQFALGLAWGAQAIVSRCEYQPWLSYTGVAYMLSFLLYCSAARGPKLPLAAGYQPKPVEEAYWEREKEPTKELSSGCKRGPYRMILPPPNVTGNLHLGHALMATVQDVIARQQRQLGYDVQWVPGTDHAGIATQVVVERTLAATKGKTRQEIGRKAFLDEVWKWKAEKGAGIVQDLRQLGCSLDWQHEYFTMDEQQANAVSAAFIRLFEEGLIKRRNSLVNWSCALRSAISDIEVETLEIKEPVEVAVPGYEQNVLFGRIFDVAYRVVDGQLDNDGQPEEIVVSTTRPETILGDVAVAVHPADPRYIKYRNRKEVLLQHPFRDDTIPLIFDIAVDMEFGSGAVKLTPAHDKFDFEMATRHKLTGRRVFTESGEIDEAYPEFQGKPRFEARDLIVERLEQMELLREVRAHSMQLPICSRSKDVIEYMTVPQWFLKTKSMCEAALSELKSGRLQIMPSTFETDWERWLTDSRDWCISRQLWWGHQVPAYEAFDSRGNSCWVAATDEKTAREKAISKLGTKEVRLTRDVDVLDTWFSSSLLPFSVAGWPNESYKEKYPLDLMQTGHDILFFWVARMMMMGLKLTGKAPFQRILLNGIVCDAQGRKMSKSLGNIVTPQQVVQGASLESLKATLQQSSDAGVIKPEELRTSTEGLVKMFPNGIRECGTDALRFTLLSHNIKHHFINFDVTACYTNKLFLNKIWQAMRFTLGSAQSLGITLDEFETMEGVQLSMWDRWIIGRLAETLAICSESSTNYNFHMATSALKHFFYQNLCDVYLETTKTAIRNRTHDAYVHVGTLTACLSWGLQALAPFTPFVASELLQHVPLNIELKLSEYQDPKLQAEVADIVSVCTNVRQMKSRNQISNRHSPKLSLFAQNEEAETILRRHLAQIGVLTRCGCVELELLNEDSKFSKKLNFFSTAGALCSFGITIKEDFPIPKEQREEIIKTNKKKLKKLVNELQKYKVRVDNEAFQLMADSATKTHFNNRIKELQAEIDNLIRLAA</sequence>
<dbReference type="STRING" id="7232.A0A484BW66"/>
<evidence type="ECO:0000313" key="24">
    <source>
        <dbReference type="EMBL" id="TDG53068.1"/>
    </source>
</evidence>
<evidence type="ECO:0000256" key="17">
    <source>
        <dbReference type="ARBA" id="ARBA00029936"/>
    </source>
</evidence>
<evidence type="ECO:0000313" key="25">
    <source>
        <dbReference type="Proteomes" id="UP000295192"/>
    </source>
</evidence>
<proteinExistence type="inferred from homology"/>
<feature type="transmembrane region" description="Helical" evidence="21">
    <location>
        <begin position="230"/>
        <end position="248"/>
    </location>
</feature>
<feature type="coiled-coil region" evidence="20">
    <location>
        <begin position="1149"/>
        <end position="1204"/>
    </location>
</feature>
<evidence type="ECO:0000256" key="3">
    <source>
        <dbReference type="ARBA" id="ARBA00013169"/>
    </source>
</evidence>
<evidence type="ECO:0000256" key="14">
    <source>
        <dbReference type="ARBA" id="ARBA00023136"/>
    </source>
</evidence>
<dbReference type="OrthoDB" id="434092at2759"/>
<evidence type="ECO:0000256" key="4">
    <source>
        <dbReference type="ARBA" id="ARBA00022516"/>
    </source>
</evidence>
<dbReference type="InterPro" id="IPR009080">
    <property type="entry name" value="tRNAsynth_Ia_anticodon-bd"/>
</dbReference>
<keyword evidence="16" id="KW-0275">Fatty acid biosynthesis</keyword>
<dbReference type="GO" id="GO:0002161">
    <property type="term" value="F:aminoacyl-tRNA deacylase activity"/>
    <property type="evidence" value="ECO:0007669"/>
    <property type="project" value="InterPro"/>
</dbReference>
<comment type="catalytic activity">
    <reaction evidence="18">
        <text>tRNA(Val) + L-valine + ATP = L-valyl-tRNA(Val) + AMP + diphosphate</text>
        <dbReference type="Rhea" id="RHEA:10704"/>
        <dbReference type="Rhea" id="RHEA-COMP:9672"/>
        <dbReference type="Rhea" id="RHEA-COMP:9708"/>
        <dbReference type="ChEBI" id="CHEBI:30616"/>
        <dbReference type="ChEBI" id="CHEBI:33019"/>
        <dbReference type="ChEBI" id="CHEBI:57762"/>
        <dbReference type="ChEBI" id="CHEBI:78442"/>
        <dbReference type="ChEBI" id="CHEBI:78537"/>
        <dbReference type="ChEBI" id="CHEBI:456215"/>
        <dbReference type="EC" id="6.1.1.9"/>
    </reaction>
</comment>
<evidence type="ECO:0000256" key="18">
    <source>
        <dbReference type="ARBA" id="ARBA00047552"/>
    </source>
</evidence>
<comment type="subcellular location">
    <subcellularLocation>
        <location evidence="1">Membrane</location>
        <topology evidence="1">Multi-pass membrane protein</topology>
    </subcellularLocation>
</comment>
<comment type="similarity">
    <text evidence="2 19">Belongs to the class-I aminoacyl-tRNA synthetase family.</text>
</comment>
<evidence type="ECO:0000256" key="16">
    <source>
        <dbReference type="ARBA" id="ARBA00023160"/>
    </source>
</evidence>
<dbReference type="NCBIfam" id="NF004349">
    <property type="entry name" value="PRK05729.1"/>
    <property type="match status" value="1"/>
</dbReference>
<dbReference type="FunFam" id="3.40.50.620:FF:000020">
    <property type="entry name" value="Valine--tRNA ligase, mitochondrial"/>
    <property type="match status" value="1"/>
</dbReference>
<dbReference type="Pfam" id="PF08264">
    <property type="entry name" value="Anticodon_1"/>
    <property type="match status" value="1"/>
</dbReference>
<reference evidence="24 25" key="1">
    <citation type="journal article" date="2019" name="J. Hered.">
        <title>An Improved Genome Assembly for Drosophila navojoa, the Basal Species in the mojavensis Cluster.</title>
        <authorList>
            <person name="Vanderlinde T."/>
            <person name="Dupim E.G."/>
            <person name="Nazario-Yepiz N.O."/>
            <person name="Carvalho A.B."/>
        </authorList>
    </citation>
    <scope>NUCLEOTIDE SEQUENCE [LARGE SCALE GENOMIC DNA]</scope>
    <source>
        <strain evidence="24">Navoj_Jal97</strain>
        <tissue evidence="24">Whole organism</tissue>
    </source>
</reference>